<evidence type="ECO:0000256" key="1">
    <source>
        <dbReference type="SAM" id="MobiDB-lite"/>
    </source>
</evidence>
<dbReference type="EMBL" id="BJNG01000016">
    <property type="protein sequence ID" value="GEC19927.1"/>
    <property type="molecule type" value="Genomic_DNA"/>
</dbReference>
<proteinExistence type="predicted"/>
<sequence length="101" mass="10250">MVTDMILSSGWVRLRFSISVEISIGGAVGHGIRPSGRISPVSLGVPGQVAATRSDRCSGSICRAHPTVQLSARQAEVRGIGAGQPGPARIGGTLTTDGTSP</sequence>
<gene>
    <name evidence="2" type="ORF">PHY01_22100</name>
</gene>
<evidence type="ECO:0000313" key="2">
    <source>
        <dbReference type="EMBL" id="GEC19927.1"/>
    </source>
</evidence>
<dbReference type="Proteomes" id="UP000320338">
    <property type="component" value="Unassembled WGS sequence"/>
</dbReference>
<protein>
    <submittedName>
        <fullName evidence="2">Uncharacterized protein</fullName>
    </submittedName>
</protein>
<keyword evidence="3" id="KW-1185">Reference proteome</keyword>
<evidence type="ECO:0000313" key="3">
    <source>
        <dbReference type="Proteomes" id="UP000320338"/>
    </source>
</evidence>
<name>A0A4Y3WLU8_9PSEU</name>
<dbReference type="AlphaFoldDB" id="A0A4Y3WLU8"/>
<organism evidence="2 3">
    <name type="scientific">Pseudonocardia hydrocarbonoxydans</name>
    <dbReference type="NCBI Taxonomy" id="76726"/>
    <lineage>
        <taxon>Bacteria</taxon>
        <taxon>Bacillati</taxon>
        <taxon>Actinomycetota</taxon>
        <taxon>Actinomycetes</taxon>
        <taxon>Pseudonocardiales</taxon>
        <taxon>Pseudonocardiaceae</taxon>
        <taxon>Pseudonocardia</taxon>
    </lineage>
</organism>
<feature type="region of interest" description="Disordered" evidence="1">
    <location>
        <begin position="78"/>
        <end position="101"/>
    </location>
</feature>
<reference evidence="2 3" key="1">
    <citation type="submission" date="2019-06" db="EMBL/GenBank/DDBJ databases">
        <title>Whole genome shotgun sequence of Pseudonocardia hydrocarbonoxydans NBRC 14498.</title>
        <authorList>
            <person name="Hosoyama A."/>
            <person name="Uohara A."/>
            <person name="Ohji S."/>
            <person name="Ichikawa N."/>
        </authorList>
    </citation>
    <scope>NUCLEOTIDE SEQUENCE [LARGE SCALE GENOMIC DNA]</scope>
    <source>
        <strain evidence="2 3">NBRC 14498</strain>
    </source>
</reference>
<accession>A0A4Y3WLU8</accession>
<comment type="caution">
    <text evidence="2">The sequence shown here is derived from an EMBL/GenBank/DDBJ whole genome shotgun (WGS) entry which is preliminary data.</text>
</comment>